<sequence length="463" mass="50509">MSGEVSRGLQSGKRRPTPIPVPPPRIPTPMPPSNNNNPTRSVHSKDQNMRIHPSSVGPDIPKLITKASYKLLDNDVKTAWINPRLISKIDMEIIKSTEYVPPPESNMNGLHYSHIMSHQNQSCGRAQRGGEWEMAVNGRAKSRSTAAPVPAPTQAAVDARRRKPSTRPQMDSHDRAPNNNRTLRPTSKAKNQRPSAQRTAEKVKGVVGYQSATACYVGGGGMAAMHHDSAVFGVYSETKYTFAVNGMPGTSAQASAAAAFFARLGCNLCTPHICKCNAKVDEIGTHGLSCFKSSGRFSKHTEINSIINRSLTSIHVNSTLEPNGLSRDDGKRPDGMWMWIKGQPLVWDVTVVDTLADSYVLKSSKVSGFAAEMACKRKHSKYSSIISSNYVFKGLAFETLGPWCKEAIDFINVIGNRLIAESGDSKSKKFLFERISLAIQRGNAASIRGTFPDSAILSEIFVL</sequence>
<evidence type="ECO:0000313" key="2">
    <source>
        <dbReference type="EMBL" id="KAH0808474.1"/>
    </source>
</evidence>
<gene>
    <name evidence="2" type="ORF">GEV33_014317</name>
</gene>
<feature type="compositionally biased region" description="Low complexity" evidence="1">
    <location>
        <begin position="145"/>
        <end position="157"/>
    </location>
</feature>
<reference evidence="2" key="2">
    <citation type="submission" date="2021-08" db="EMBL/GenBank/DDBJ databases">
        <authorList>
            <person name="Eriksson T."/>
        </authorList>
    </citation>
    <scope>NUCLEOTIDE SEQUENCE</scope>
    <source>
        <strain evidence="2">Stoneville</strain>
        <tissue evidence="2">Whole head</tissue>
    </source>
</reference>
<organism evidence="2 3">
    <name type="scientific">Tenebrio molitor</name>
    <name type="common">Yellow mealworm beetle</name>
    <dbReference type="NCBI Taxonomy" id="7067"/>
    <lineage>
        <taxon>Eukaryota</taxon>
        <taxon>Metazoa</taxon>
        <taxon>Ecdysozoa</taxon>
        <taxon>Arthropoda</taxon>
        <taxon>Hexapoda</taxon>
        <taxon>Insecta</taxon>
        <taxon>Pterygota</taxon>
        <taxon>Neoptera</taxon>
        <taxon>Endopterygota</taxon>
        <taxon>Coleoptera</taxon>
        <taxon>Polyphaga</taxon>
        <taxon>Cucujiformia</taxon>
        <taxon>Tenebrionidae</taxon>
        <taxon>Tenebrio</taxon>
    </lineage>
</organism>
<feature type="compositionally biased region" description="Pro residues" evidence="1">
    <location>
        <begin position="17"/>
        <end position="32"/>
    </location>
</feature>
<evidence type="ECO:0000256" key="1">
    <source>
        <dbReference type="SAM" id="MobiDB-lite"/>
    </source>
</evidence>
<keyword evidence="3" id="KW-1185">Reference proteome</keyword>
<dbReference type="Proteomes" id="UP000719412">
    <property type="component" value="Unassembled WGS sequence"/>
</dbReference>
<feature type="region of interest" description="Disordered" evidence="1">
    <location>
        <begin position="137"/>
        <end position="203"/>
    </location>
</feature>
<dbReference type="AlphaFoldDB" id="A0A8J6H5H7"/>
<feature type="compositionally biased region" description="Polar residues" evidence="1">
    <location>
        <begin position="177"/>
        <end position="198"/>
    </location>
</feature>
<dbReference type="EMBL" id="JABDTM020028733">
    <property type="protein sequence ID" value="KAH0808474.1"/>
    <property type="molecule type" value="Genomic_DNA"/>
</dbReference>
<feature type="region of interest" description="Disordered" evidence="1">
    <location>
        <begin position="1"/>
        <end position="58"/>
    </location>
</feature>
<evidence type="ECO:0000313" key="3">
    <source>
        <dbReference type="Proteomes" id="UP000719412"/>
    </source>
</evidence>
<protein>
    <submittedName>
        <fullName evidence="2">Uncharacterized protein</fullName>
    </submittedName>
</protein>
<accession>A0A8J6H5H7</accession>
<comment type="caution">
    <text evidence="2">The sequence shown here is derived from an EMBL/GenBank/DDBJ whole genome shotgun (WGS) entry which is preliminary data.</text>
</comment>
<name>A0A8J6H5H7_TENMO</name>
<proteinExistence type="predicted"/>
<reference evidence="2" key="1">
    <citation type="journal article" date="2020" name="J Insects Food Feed">
        <title>The yellow mealworm (Tenebrio molitor) genome: a resource for the emerging insects as food and feed industry.</title>
        <authorList>
            <person name="Eriksson T."/>
            <person name="Andere A."/>
            <person name="Kelstrup H."/>
            <person name="Emery V."/>
            <person name="Picard C."/>
        </authorList>
    </citation>
    <scope>NUCLEOTIDE SEQUENCE</scope>
    <source>
        <strain evidence="2">Stoneville</strain>
        <tissue evidence="2">Whole head</tissue>
    </source>
</reference>